<dbReference type="CDD" id="cd01300">
    <property type="entry name" value="YtcJ_like"/>
    <property type="match status" value="1"/>
</dbReference>
<reference evidence="2" key="1">
    <citation type="submission" date="2022-10" db="EMBL/GenBank/DDBJ databases">
        <title>The complete genomes of actinobacterial strains from the NBC collection.</title>
        <authorList>
            <person name="Joergensen T.S."/>
            <person name="Alvarez Arevalo M."/>
            <person name="Sterndorff E.B."/>
            <person name="Faurdal D."/>
            <person name="Vuksanovic O."/>
            <person name="Mourched A.-S."/>
            <person name="Charusanti P."/>
            <person name="Shaw S."/>
            <person name="Blin K."/>
            <person name="Weber T."/>
        </authorList>
    </citation>
    <scope>NUCLEOTIDE SEQUENCE</scope>
    <source>
        <strain evidence="2">NBC_00119</strain>
    </source>
</reference>
<dbReference type="InterPro" id="IPR013108">
    <property type="entry name" value="Amidohydro_3"/>
</dbReference>
<dbReference type="Gene3D" id="3.20.20.140">
    <property type="entry name" value="Metal-dependent hydrolases"/>
    <property type="match status" value="1"/>
</dbReference>
<dbReference type="PANTHER" id="PTHR22642:SF2">
    <property type="entry name" value="PROTEIN LONG AFTER FAR-RED 3"/>
    <property type="match status" value="1"/>
</dbReference>
<gene>
    <name evidence="2" type="ORF">OHU69_06080</name>
</gene>
<evidence type="ECO:0000259" key="1">
    <source>
        <dbReference type="Pfam" id="PF07969"/>
    </source>
</evidence>
<organism evidence="2">
    <name type="scientific">Streptomyces sp. NBC_00119</name>
    <dbReference type="NCBI Taxonomy" id="2975659"/>
    <lineage>
        <taxon>Bacteria</taxon>
        <taxon>Bacillati</taxon>
        <taxon>Actinomycetota</taxon>
        <taxon>Actinomycetes</taxon>
        <taxon>Kitasatosporales</taxon>
        <taxon>Streptomycetaceae</taxon>
        <taxon>Streptomyces</taxon>
    </lineage>
</organism>
<dbReference type="Gene3D" id="3.10.310.70">
    <property type="match status" value="1"/>
</dbReference>
<dbReference type="InterPro" id="IPR033932">
    <property type="entry name" value="YtcJ-like"/>
</dbReference>
<proteinExistence type="predicted"/>
<feature type="domain" description="Amidohydrolase 3" evidence="1">
    <location>
        <begin position="46"/>
        <end position="541"/>
    </location>
</feature>
<dbReference type="SUPFAM" id="SSF51338">
    <property type="entry name" value="Composite domain of metallo-dependent hydrolases"/>
    <property type="match status" value="1"/>
</dbReference>
<dbReference type="Gene3D" id="2.30.40.10">
    <property type="entry name" value="Urease, subunit C, domain 1"/>
    <property type="match status" value="1"/>
</dbReference>
<dbReference type="GO" id="GO:0016810">
    <property type="term" value="F:hydrolase activity, acting on carbon-nitrogen (but not peptide) bonds"/>
    <property type="evidence" value="ECO:0007669"/>
    <property type="project" value="InterPro"/>
</dbReference>
<dbReference type="InterPro" id="IPR032466">
    <property type="entry name" value="Metal_Hydrolase"/>
</dbReference>
<dbReference type="PANTHER" id="PTHR22642">
    <property type="entry name" value="IMIDAZOLONEPROPIONASE"/>
    <property type="match status" value="1"/>
</dbReference>
<name>A0AAU1U166_9ACTN</name>
<accession>A0AAU1U166</accession>
<protein>
    <submittedName>
        <fullName evidence="2">Amidohydrolase</fullName>
    </submittedName>
</protein>
<evidence type="ECO:0000313" key="2">
    <source>
        <dbReference type="EMBL" id="WTS10670.1"/>
    </source>
</evidence>
<dbReference type="InterPro" id="IPR011059">
    <property type="entry name" value="Metal-dep_hydrolase_composite"/>
</dbReference>
<dbReference type="EMBL" id="CP108195">
    <property type="protein sequence ID" value="WTS10670.1"/>
    <property type="molecule type" value="Genomic_DNA"/>
</dbReference>
<dbReference type="AlphaFoldDB" id="A0AAU1U166"/>
<sequence>MLLDLLVRNARILTLDDDRPTARTLGVLHGRIAGLDDDVEDLPARRVLDAGGATLVPGFNDAHCHTAWFGLTLAQLDLSKARSVDEVYAAVADHAEGMPPDAWVIGAGLDHHKLGGVQPHRDALDRAAGGRLVWLKHTSGHACVVNSPVLEKAGALADGFADPTGGVVARDADGRPNGLLEETAQQLVQRQVLPYPVATLADAIGAATRHYLAEGITSFTEAGIGGGWIGHSPVELAAYQLTRDSGALHTRAQVMAASDVLHPLTAHADDAITLGLDLGMRTGFGDDRLSLGPVKIFLDGSLLGRTAAVTEPFCGCPHDTSATGYFQGDPEAMADTVVAAHRAGWTVAAHAIGDRAVDLALDTFARAQRTHSRPDVRHRIEHAGVVRPDQLARFAELRAVPVPQHNFLYAFGDAMAAALGPERTPWSYRLRSLLDLGIVVPGSSDRPVAPGAPLPAMQSMVERLTETGAAYGADESVTALAALRAWTVGSAHATGYGDRKGVLRPGHLADFTVLDADPTLVSPDRIGAIRILATSVGGTVAHDPLGLTASS</sequence>
<dbReference type="SUPFAM" id="SSF51556">
    <property type="entry name" value="Metallo-dependent hydrolases"/>
    <property type="match status" value="1"/>
</dbReference>
<dbReference type="Pfam" id="PF07969">
    <property type="entry name" value="Amidohydro_3"/>
    <property type="match status" value="1"/>
</dbReference>